<dbReference type="Pfam" id="PF06452">
    <property type="entry name" value="CBM9_1"/>
    <property type="match status" value="1"/>
</dbReference>
<dbReference type="SUPFAM" id="SSF49344">
    <property type="entry name" value="CBD9-like"/>
    <property type="match status" value="1"/>
</dbReference>
<gene>
    <name evidence="3" type="ORF">RCC75_15155</name>
    <name evidence="4" type="ORF">RCG00_11400</name>
</gene>
<keyword evidence="5" id="KW-1185">Reference proteome</keyword>
<dbReference type="Proteomes" id="UP001223336">
    <property type="component" value="Unassembled WGS sequence"/>
</dbReference>
<evidence type="ECO:0000259" key="2">
    <source>
        <dbReference type="Pfam" id="PF06452"/>
    </source>
</evidence>
<organism evidence="4">
    <name type="scientific">Thiothrix subterranea</name>
    <dbReference type="NCBI Taxonomy" id="2735563"/>
    <lineage>
        <taxon>Bacteria</taxon>
        <taxon>Pseudomonadati</taxon>
        <taxon>Pseudomonadota</taxon>
        <taxon>Gammaproteobacteria</taxon>
        <taxon>Thiotrichales</taxon>
        <taxon>Thiotrichaceae</taxon>
        <taxon>Thiothrix</taxon>
    </lineage>
</organism>
<dbReference type="RefSeq" id="WP_308135688.1">
    <property type="nucleotide sequence ID" value="NZ_CP133217.1"/>
</dbReference>
<dbReference type="EMBL" id="JAVFKN010000022">
    <property type="protein sequence ID" value="MDQ5769880.1"/>
    <property type="molecule type" value="Genomic_DNA"/>
</dbReference>
<evidence type="ECO:0000313" key="4">
    <source>
        <dbReference type="EMBL" id="WML88957.1"/>
    </source>
</evidence>
<accession>A0AA51R1F2</accession>
<keyword evidence="1" id="KW-0732">Signal</keyword>
<dbReference type="Proteomes" id="UP001229862">
    <property type="component" value="Chromosome"/>
</dbReference>
<protein>
    <submittedName>
        <fullName evidence="4">Sugar-binding protein</fullName>
    </submittedName>
</protein>
<sequence>MAALLLLLGLSTVKPAAAFYNSHSALGTNTNEIMDDDSSAPFIDLMKMALPFREARQLNKGNIEYDRNGWPKTISQGGQAGTRFVSKLPVGTIPSGQYIVLYEGEGKLDYRNDASLVAGALGRDIINLDPGKDNELNATLFILATNPANPIRNIRILPPGGICANNPFQRVAGAGQCKGNYLSFEQHSSKIIFNPDYLTYMRDFRVIRFMNMSGITRNPVYAWEDRASIDQQTWGGAEGIRGAPMEVMVELANRLHADPWFSMPHAASNDFIRRFAEYVQANLEPSLKVYVEYSNEVWNGVFTQHAFAKQQGVQMGLDPDPNQAAYKFYSKRSVDVFGIWEQVFRGNKRVVRVMSGLVGSTAMSKTILSYNGAYRFTDAYAVAPYVYGDANALRKARSVSDIFQVMTDPKYPHSLPNEIKLIAKQAEVAKSFGVDLIAYEGGQHLVDMTTKSDTQHPNNLFYAANRHPQMAAIYQQLLTGWKQAGGKLFVHFSSPRIYRKYGSFGTKEYITQPDAQAPKHRALLEFTRVNRCWWNGCSGDTLVRQAKPAVTLEAMKTQSEPLDATAPQYEPIHGEPPPFPMGNIPPEDAAPPSVETTLVTMRTMPNEQYVAGGGALIRQVRNPADVWAGASAYQLRNVLNGKIDGTADLAAMWQASWDQQNLYLRIGVEDDRPGVSDSTVPWEDDAVELYLDADGSMSQQYDQRNDFHFIVNLKAGNIVLGKNSPKIDRVPLRHTVTRSGNGYVLDVTLPWAGLGISPRAGQRMGLDIHVDDDDDGGDRDGKLAWKAKQDDAWQNPALFGGVILGE</sequence>
<dbReference type="AlphaFoldDB" id="A0AA51R1F2"/>
<dbReference type="EMBL" id="CP133217">
    <property type="protein sequence ID" value="WML88957.1"/>
    <property type="molecule type" value="Genomic_DNA"/>
</dbReference>
<feature type="signal peptide" evidence="1">
    <location>
        <begin position="1"/>
        <end position="18"/>
    </location>
</feature>
<dbReference type="GO" id="GO:0030246">
    <property type="term" value="F:carbohydrate binding"/>
    <property type="evidence" value="ECO:0007669"/>
    <property type="project" value="InterPro"/>
</dbReference>
<dbReference type="GO" id="GO:0016052">
    <property type="term" value="P:carbohydrate catabolic process"/>
    <property type="evidence" value="ECO:0007669"/>
    <property type="project" value="InterPro"/>
</dbReference>
<evidence type="ECO:0000313" key="3">
    <source>
        <dbReference type="EMBL" id="MDQ5769880.1"/>
    </source>
</evidence>
<evidence type="ECO:0000256" key="1">
    <source>
        <dbReference type="SAM" id="SignalP"/>
    </source>
</evidence>
<dbReference type="InterPro" id="IPR010502">
    <property type="entry name" value="Carb-bd_dom_fam9"/>
</dbReference>
<dbReference type="GO" id="GO:0004553">
    <property type="term" value="F:hydrolase activity, hydrolyzing O-glycosyl compounds"/>
    <property type="evidence" value="ECO:0007669"/>
    <property type="project" value="InterPro"/>
</dbReference>
<reference evidence="4 5" key="1">
    <citation type="submission" date="2023-08" db="EMBL/GenBank/DDBJ databases">
        <title>New molecular markers tilS and rpoB for phylogenetic and monitoring studies of the genus Thiothrix biodiversity.</title>
        <authorList>
            <person name="Ravin N.V."/>
            <person name="Smolyakov D."/>
            <person name="Markov N.D."/>
            <person name="Beletsky A.V."/>
            <person name="Mardanov A.V."/>
            <person name="Rudenko T.S."/>
            <person name="Grabovich M.Y."/>
        </authorList>
    </citation>
    <scope>NUCLEOTIDE SEQUENCE</scope>
    <source>
        <strain evidence="4">DNT52</strain>
        <strain evidence="3 5">H33</strain>
    </source>
</reference>
<proteinExistence type="predicted"/>
<evidence type="ECO:0000313" key="5">
    <source>
        <dbReference type="Proteomes" id="UP001223336"/>
    </source>
</evidence>
<feature type="domain" description="Carbohydrate-binding" evidence="2">
    <location>
        <begin position="625"/>
        <end position="804"/>
    </location>
</feature>
<feature type="chain" id="PRO_5041358144" evidence="1">
    <location>
        <begin position="19"/>
        <end position="806"/>
    </location>
</feature>
<name>A0AA51R1F2_9GAMM</name>
<dbReference type="Gene3D" id="2.60.40.1190">
    <property type="match status" value="1"/>
</dbReference>